<dbReference type="CDD" id="cd06564">
    <property type="entry name" value="GH20_DspB_LnbB-like"/>
    <property type="match status" value="1"/>
</dbReference>
<dbReference type="InterPro" id="IPR000421">
    <property type="entry name" value="FA58C"/>
</dbReference>
<evidence type="ECO:0000256" key="3">
    <source>
        <dbReference type="ARBA" id="ARBA00023295"/>
    </source>
</evidence>
<dbReference type="Gene3D" id="3.20.20.80">
    <property type="entry name" value="Glycosidases"/>
    <property type="match status" value="1"/>
</dbReference>
<dbReference type="InterPro" id="IPR015883">
    <property type="entry name" value="Glyco_hydro_20_cat"/>
</dbReference>
<dbReference type="Gene3D" id="3.30.379.10">
    <property type="entry name" value="Chitobiase/beta-hexosaminidase domain 2-like"/>
    <property type="match status" value="1"/>
</dbReference>
<keyword evidence="3" id="KW-0326">Glycosidase</keyword>
<evidence type="ECO:0000256" key="1">
    <source>
        <dbReference type="ARBA" id="ARBA00006285"/>
    </source>
</evidence>
<dbReference type="PANTHER" id="PTHR43678">
    <property type="entry name" value="PUTATIVE (AFU_ORTHOLOGUE AFUA_2G00640)-RELATED"/>
    <property type="match status" value="1"/>
</dbReference>
<dbReference type="PROSITE" id="PS50022">
    <property type="entry name" value="FA58C_3"/>
    <property type="match status" value="1"/>
</dbReference>
<evidence type="ECO:0000259" key="5">
    <source>
        <dbReference type="PROSITE" id="PS50022"/>
    </source>
</evidence>
<keyword evidence="7" id="KW-1185">Reference proteome</keyword>
<evidence type="ECO:0000313" key="6">
    <source>
        <dbReference type="EMBL" id="MFC5218994.1"/>
    </source>
</evidence>
<keyword evidence="2" id="KW-0378">Hydrolase</keyword>
<comment type="similarity">
    <text evidence="1">Belongs to the glycosyl hydrolase 20 family.</text>
</comment>
<dbReference type="Pfam" id="PF00754">
    <property type="entry name" value="F5_F8_type_C"/>
    <property type="match status" value="1"/>
</dbReference>
<dbReference type="InterPro" id="IPR052764">
    <property type="entry name" value="GH20_Enzymes"/>
</dbReference>
<dbReference type="PRINTS" id="PR00738">
    <property type="entry name" value="GLHYDRLASE20"/>
</dbReference>
<sequence length="653" mass="70489">MKPRRTSRRFVSGLIALALLFAPLLVLRDAPPASAAVNSAPPGVVPAIQQWTGGTGQIHLTSSSRIVAAPGAPAGMKRLAHQLAAEAAELTPIRLSVAAGGPAAGDIALRLDPNADFGAAEPALRPEAYRLTAAEGFVDIVGGGDKGLYYGTRTLLQAVLGSADHASLPTGTAVDYPNYAVRGFMLDVGRRYFTPRFIESYLRWMGWLKLNTLQLHLNDNEIGAPGGDWSKAISAFRLKSSNPAFAALGAEQGYTRQDWDSFENTAAANGVTIIPEIDSPAHSRAFIEFKPELGLNNGNSDHLDLSKPETTAFMKSVFAEFVPWFRGPAVHIGIDEYPSHLADQYKAYVNTLAPYVRSLGKTVHAWGSFSAMSGGGSGYDKGMVINSWNNGWYSPKSAIADGYKVINTNDSWLYVVPFANYYHGQGLDGQHIFKNWEPHLFGGGQDLAPQDPDLLGAMPAVWNDLVRTDYTELQVHALVDKSFEALAQKMWSGGAAGTDYAAFQNRVTAVGKGPGTAYLPPHRTPGDHAYGRPTGASSTETPAFPATYAVDGDAATRWSSQYSDDQWLSVDLGSVRSISSVRLSWEAAYGRDYDIQVSSDGTNWRTVTERRGRATAGNDTLAFSSTDARHVRMQGVTRGTRYGYSLYSLEVFS</sequence>
<evidence type="ECO:0000256" key="2">
    <source>
        <dbReference type="ARBA" id="ARBA00022801"/>
    </source>
</evidence>
<dbReference type="Proteomes" id="UP001596263">
    <property type="component" value="Unassembled WGS sequence"/>
</dbReference>
<dbReference type="InterPro" id="IPR025705">
    <property type="entry name" value="Beta_hexosaminidase_sua/sub"/>
</dbReference>
<feature type="domain" description="F5/8 type C" evidence="5">
    <location>
        <begin position="517"/>
        <end position="653"/>
    </location>
</feature>
<feature type="chain" id="PRO_5046202940" evidence="4">
    <location>
        <begin position="36"/>
        <end position="653"/>
    </location>
</feature>
<dbReference type="Pfam" id="PF00728">
    <property type="entry name" value="Glyco_hydro_20"/>
    <property type="match status" value="2"/>
</dbReference>
<keyword evidence="4" id="KW-0732">Signal</keyword>
<dbReference type="SUPFAM" id="SSF49785">
    <property type="entry name" value="Galactose-binding domain-like"/>
    <property type="match status" value="1"/>
</dbReference>
<accession>A0ABW0CSU4</accession>
<organism evidence="6 7">
    <name type="scientific">Streptomyces coerulescens</name>
    <dbReference type="NCBI Taxonomy" id="29304"/>
    <lineage>
        <taxon>Bacteria</taxon>
        <taxon>Bacillati</taxon>
        <taxon>Actinomycetota</taxon>
        <taxon>Actinomycetes</taxon>
        <taxon>Kitasatosporales</taxon>
        <taxon>Streptomycetaceae</taxon>
        <taxon>Streptomyces</taxon>
    </lineage>
</organism>
<reference evidence="7" key="1">
    <citation type="journal article" date="2019" name="Int. J. Syst. Evol. Microbiol.">
        <title>The Global Catalogue of Microorganisms (GCM) 10K type strain sequencing project: providing services to taxonomists for standard genome sequencing and annotation.</title>
        <authorList>
            <consortium name="The Broad Institute Genomics Platform"/>
            <consortium name="The Broad Institute Genome Sequencing Center for Infectious Disease"/>
            <person name="Wu L."/>
            <person name="Ma J."/>
        </authorList>
    </citation>
    <scope>NUCLEOTIDE SEQUENCE [LARGE SCALE GENOMIC DNA]</scope>
    <source>
        <strain evidence="7">KCTC 42586</strain>
    </source>
</reference>
<dbReference type="InterPro" id="IPR008979">
    <property type="entry name" value="Galactose-bd-like_sf"/>
</dbReference>
<dbReference type="SUPFAM" id="SSF55545">
    <property type="entry name" value="beta-N-acetylhexosaminidase-like domain"/>
    <property type="match status" value="1"/>
</dbReference>
<dbReference type="SUPFAM" id="SSF51445">
    <property type="entry name" value="(Trans)glycosidases"/>
    <property type="match status" value="1"/>
</dbReference>
<dbReference type="Gene3D" id="2.60.120.260">
    <property type="entry name" value="Galactose-binding domain-like"/>
    <property type="match status" value="1"/>
</dbReference>
<evidence type="ECO:0000313" key="7">
    <source>
        <dbReference type="Proteomes" id="UP001596263"/>
    </source>
</evidence>
<dbReference type="InterPro" id="IPR017853">
    <property type="entry name" value="GH"/>
</dbReference>
<dbReference type="EMBL" id="JBHSKM010000032">
    <property type="protein sequence ID" value="MFC5218994.1"/>
    <property type="molecule type" value="Genomic_DNA"/>
</dbReference>
<protein>
    <submittedName>
        <fullName evidence="6">Family 20 glycosylhydrolase</fullName>
    </submittedName>
</protein>
<dbReference type="PANTHER" id="PTHR43678:SF1">
    <property type="entry name" value="BETA-N-ACETYLHEXOSAMINIDASE"/>
    <property type="match status" value="1"/>
</dbReference>
<evidence type="ECO:0000256" key="4">
    <source>
        <dbReference type="SAM" id="SignalP"/>
    </source>
</evidence>
<feature type="signal peptide" evidence="4">
    <location>
        <begin position="1"/>
        <end position="35"/>
    </location>
</feature>
<dbReference type="InterPro" id="IPR029018">
    <property type="entry name" value="Hex-like_dom2"/>
</dbReference>
<proteinExistence type="inferred from homology"/>
<dbReference type="Pfam" id="PF02838">
    <property type="entry name" value="Glyco_hydro_20b"/>
    <property type="match status" value="1"/>
</dbReference>
<comment type="caution">
    <text evidence="6">The sequence shown here is derived from an EMBL/GenBank/DDBJ whole genome shotgun (WGS) entry which is preliminary data.</text>
</comment>
<gene>
    <name evidence="6" type="ORF">ACFPQ9_34645</name>
</gene>
<dbReference type="InterPro" id="IPR015882">
    <property type="entry name" value="HEX_bac_N"/>
</dbReference>
<name>A0ABW0CSU4_STRCD</name>
<dbReference type="RefSeq" id="WP_380862336.1">
    <property type="nucleotide sequence ID" value="NZ_JBHSKM010000032.1"/>
</dbReference>